<organism evidence="1 2">
    <name type="scientific">Popillia japonica</name>
    <name type="common">Japanese beetle</name>
    <dbReference type="NCBI Taxonomy" id="7064"/>
    <lineage>
        <taxon>Eukaryota</taxon>
        <taxon>Metazoa</taxon>
        <taxon>Ecdysozoa</taxon>
        <taxon>Arthropoda</taxon>
        <taxon>Hexapoda</taxon>
        <taxon>Insecta</taxon>
        <taxon>Pterygota</taxon>
        <taxon>Neoptera</taxon>
        <taxon>Endopterygota</taxon>
        <taxon>Coleoptera</taxon>
        <taxon>Polyphaga</taxon>
        <taxon>Scarabaeiformia</taxon>
        <taxon>Scarabaeidae</taxon>
        <taxon>Rutelinae</taxon>
        <taxon>Popillia</taxon>
    </lineage>
</organism>
<gene>
    <name evidence="1" type="ORF">QE152_g24938</name>
</gene>
<reference evidence="1 2" key="1">
    <citation type="journal article" date="2024" name="BMC Genomics">
        <title>De novo assembly and annotation of Popillia japonica's genome with initial clues to its potential as an invasive pest.</title>
        <authorList>
            <person name="Cucini C."/>
            <person name="Boschi S."/>
            <person name="Funari R."/>
            <person name="Cardaioli E."/>
            <person name="Iannotti N."/>
            <person name="Marturano G."/>
            <person name="Paoli F."/>
            <person name="Bruttini M."/>
            <person name="Carapelli A."/>
            <person name="Frati F."/>
            <person name="Nardi F."/>
        </authorList>
    </citation>
    <scope>NUCLEOTIDE SEQUENCE [LARGE SCALE GENOMIC DNA]</scope>
    <source>
        <strain evidence="1">DMR45628</strain>
    </source>
</reference>
<protein>
    <submittedName>
        <fullName evidence="1">Uncharacterized protein</fullName>
    </submittedName>
</protein>
<dbReference type="Proteomes" id="UP001458880">
    <property type="component" value="Unassembled WGS sequence"/>
</dbReference>
<keyword evidence="2" id="KW-1185">Reference proteome</keyword>
<comment type="caution">
    <text evidence="1">The sequence shown here is derived from an EMBL/GenBank/DDBJ whole genome shotgun (WGS) entry which is preliminary data.</text>
</comment>
<dbReference type="EMBL" id="JASPKY010000265">
    <property type="protein sequence ID" value="KAK9712324.1"/>
    <property type="molecule type" value="Genomic_DNA"/>
</dbReference>
<sequence length="150" mass="17240">MCAYGLPAYRHCPTKSTGLSYSYGRIDYNNFCNRSVFAVLQSIYDLRKLEGNSSFDRASLLMAFNTDLHVFIPAYRHCPTKSTGLSYSYGRIDYNNFCNRSVFAVLQSIYDLRKLEGNSSFDRASLLMAFNTDLHVFIYSFNFDITNVFV</sequence>
<accession>A0AAW1K329</accession>
<proteinExistence type="predicted"/>
<evidence type="ECO:0000313" key="1">
    <source>
        <dbReference type="EMBL" id="KAK9712324.1"/>
    </source>
</evidence>
<name>A0AAW1K329_POPJA</name>
<dbReference type="AlphaFoldDB" id="A0AAW1K329"/>
<evidence type="ECO:0000313" key="2">
    <source>
        <dbReference type="Proteomes" id="UP001458880"/>
    </source>
</evidence>